<dbReference type="AlphaFoldDB" id="A0A371CQZ2"/>
<evidence type="ECO:0000313" key="3">
    <source>
        <dbReference type="Proteomes" id="UP000256964"/>
    </source>
</evidence>
<feature type="domain" description="BTB" evidence="1">
    <location>
        <begin position="20"/>
        <end position="82"/>
    </location>
</feature>
<accession>A0A371CQZ2</accession>
<dbReference type="Pfam" id="PF00651">
    <property type="entry name" value="BTB"/>
    <property type="match status" value="1"/>
</dbReference>
<dbReference type="SMART" id="SM00225">
    <property type="entry name" value="BTB"/>
    <property type="match status" value="1"/>
</dbReference>
<name>A0A371CQZ2_9APHY</name>
<organism evidence="2 3">
    <name type="scientific">Lentinus brumalis</name>
    <dbReference type="NCBI Taxonomy" id="2498619"/>
    <lineage>
        <taxon>Eukaryota</taxon>
        <taxon>Fungi</taxon>
        <taxon>Dikarya</taxon>
        <taxon>Basidiomycota</taxon>
        <taxon>Agaricomycotina</taxon>
        <taxon>Agaricomycetes</taxon>
        <taxon>Polyporales</taxon>
        <taxon>Polyporaceae</taxon>
        <taxon>Lentinus</taxon>
    </lineage>
</organism>
<dbReference type="PROSITE" id="PS50097">
    <property type="entry name" value="BTB"/>
    <property type="match status" value="1"/>
</dbReference>
<evidence type="ECO:0000259" key="1">
    <source>
        <dbReference type="PROSITE" id="PS50097"/>
    </source>
</evidence>
<reference evidence="2 3" key="1">
    <citation type="journal article" date="2018" name="Biotechnol. Biofuels">
        <title>Integrative visual omics of the white-rot fungus Polyporus brumalis exposes the biotechnological potential of its oxidative enzymes for delignifying raw plant biomass.</title>
        <authorList>
            <person name="Miyauchi S."/>
            <person name="Rancon A."/>
            <person name="Drula E."/>
            <person name="Hage H."/>
            <person name="Chaduli D."/>
            <person name="Favel A."/>
            <person name="Grisel S."/>
            <person name="Henrissat B."/>
            <person name="Herpoel-Gimbert I."/>
            <person name="Ruiz-Duenas F.J."/>
            <person name="Chevret D."/>
            <person name="Hainaut M."/>
            <person name="Lin J."/>
            <person name="Wang M."/>
            <person name="Pangilinan J."/>
            <person name="Lipzen A."/>
            <person name="Lesage-Meessen L."/>
            <person name="Navarro D."/>
            <person name="Riley R."/>
            <person name="Grigoriev I.V."/>
            <person name="Zhou S."/>
            <person name="Raouche S."/>
            <person name="Rosso M.N."/>
        </authorList>
    </citation>
    <scope>NUCLEOTIDE SEQUENCE [LARGE SCALE GENOMIC DNA]</scope>
    <source>
        <strain evidence="2 3">BRFM 1820</strain>
    </source>
</reference>
<dbReference type="Gene3D" id="3.30.710.10">
    <property type="entry name" value="Potassium Channel Kv1.1, Chain A"/>
    <property type="match status" value="1"/>
</dbReference>
<dbReference type="InterPro" id="IPR011333">
    <property type="entry name" value="SKP1/BTB/POZ_sf"/>
</dbReference>
<dbReference type="InterPro" id="IPR000210">
    <property type="entry name" value="BTB/POZ_dom"/>
</dbReference>
<dbReference type="OrthoDB" id="3357985at2759"/>
<evidence type="ECO:0000313" key="2">
    <source>
        <dbReference type="EMBL" id="RDX42704.1"/>
    </source>
</evidence>
<protein>
    <recommendedName>
        <fullName evidence="1">BTB domain-containing protein</fullName>
    </recommendedName>
</protein>
<dbReference type="SUPFAM" id="SSF54695">
    <property type="entry name" value="POZ domain"/>
    <property type="match status" value="1"/>
</dbReference>
<dbReference type="EMBL" id="KZ857478">
    <property type="protein sequence ID" value="RDX42704.1"/>
    <property type="molecule type" value="Genomic_DNA"/>
</dbReference>
<keyword evidence="3" id="KW-1185">Reference proteome</keyword>
<dbReference type="CDD" id="cd18186">
    <property type="entry name" value="BTB_POZ_ZBTB_KLHL-like"/>
    <property type="match status" value="1"/>
</dbReference>
<proteinExistence type="predicted"/>
<gene>
    <name evidence="2" type="ORF">OH76DRAFT_1410873</name>
</gene>
<dbReference type="Proteomes" id="UP000256964">
    <property type="component" value="Unassembled WGS sequence"/>
</dbReference>
<sequence length="330" mass="36967">MADTESQTPPVRPPFDDTNADIIIRSADGVDFRLYKVVLAKASSVFRDMFTLPDGSQRVGGPQVVDVTEDADTLEGLLRFCYPVSRPAFQSLDELGPVLSAAKKYEMHSVLEDSVRSFEVLLPAASPLRAYTLACLLELPDIARRSAKLLLARDPNCFEAVPMPPEFRTLPCEVMYVYAVYRGKFRKAALSVVDDSWEWLLSGDHRYKLLYSNKGNPHMHSTWIWLSCTDCGEDDTVRGLWAGRKSAGTFLRPRKWYARYMRGLRENLVECPSPEIPGEAALRERALSEAASCGTCAPLAPLQLTEFARQLLIRLQAAMGEITLELPFKE</sequence>